<feature type="compositionally biased region" description="Polar residues" evidence="1">
    <location>
        <begin position="255"/>
        <end position="268"/>
    </location>
</feature>
<feature type="compositionally biased region" description="Polar residues" evidence="1">
    <location>
        <begin position="101"/>
        <end position="119"/>
    </location>
</feature>
<sequence>MKNTNNADATTNFLEGGNSSWVPGVGPVSRCELSNFVDQACGLMAWSRTSADSNTQAEQQKSPDDQSKNVLNLNVLIHSTPQLNISEQHYEGNGSDDLNTEVKNNFSTKTPTESREPQNNFYMELMGQYFSARGDKYDEHDNMKRSSNPAYKHCTYDGNKASSNAYTPCSSSIVDQSKEDTFSTNLMDGERIQNSNGKRVNTYSSPRNLNNQYNDKDNPGEHKDLLSLFSGTDDVCCASFEDNGSAQASECHLLNESSQISGNPSRVSEATRNKSSDRVSETPKQNGYCPPLMNTSADVGGRDGDGVYVFRNLSVIEEEAEDIGHEESADGVKPCSELLPNNSTKTLTYVHSSGSSRSRLNDVTINMDSTDPGKVITLTLPKDHDAKNVPSGFMVVPLFHIKTKLTRKQAIHVAALMLIGFIFVLAILAWVFSPVILDGKLLPLAPGLLEACDHLVVDRPFTQQAKLRLGNLAQQICQNIWPWVASRGSPDSGKKKQRKTKGEDNGWTGHMAWTRKSAAVKDRDLWRDMIANAYKQGT</sequence>
<accession>A0AAV4D1U4</accession>
<evidence type="ECO:0000256" key="2">
    <source>
        <dbReference type="SAM" id="Phobius"/>
    </source>
</evidence>
<dbReference type="AlphaFoldDB" id="A0AAV4D1U4"/>
<feature type="compositionally biased region" description="Polar residues" evidence="1">
    <location>
        <begin position="191"/>
        <end position="213"/>
    </location>
</feature>
<feature type="region of interest" description="Disordered" evidence="1">
    <location>
        <begin position="255"/>
        <end position="297"/>
    </location>
</feature>
<organism evidence="3 4">
    <name type="scientific">Plakobranchus ocellatus</name>
    <dbReference type="NCBI Taxonomy" id="259542"/>
    <lineage>
        <taxon>Eukaryota</taxon>
        <taxon>Metazoa</taxon>
        <taxon>Spiralia</taxon>
        <taxon>Lophotrochozoa</taxon>
        <taxon>Mollusca</taxon>
        <taxon>Gastropoda</taxon>
        <taxon>Heterobranchia</taxon>
        <taxon>Euthyneura</taxon>
        <taxon>Panpulmonata</taxon>
        <taxon>Sacoglossa</taxon>
        <taxon>Placobranchoidea</taxon>
        <taxon>Plakobranchidae</taxon>
        <taxon>Plakobranchus</taxon>
    </lineage>
</organism>
<feature type="region of interest" description="Disordered" evidence="1">
    <location>
        <begin position="487"/>
        <end position="508"/>
    </location>
</feature>
<feature type="region of interest" description="Disordered" evidence="1">
    <location>
        <begin position="87"/>
        <end position="119"/>
    </location>
</feature>
<evidence type="ECO:0000313" key="4">
    <source>
        <dbReference type="Proteomes" id="UP000735302"/>
    </source>
</evidence>
<keyword evidence="2" id="KW-0812">Transmembrane</keyword>
<dbReference type="Proteomes" id="UP000735302">
    <property type="component" value="Unassembled WGS sequence"/>
</dbReference>
<keyword evidence="2" id="KW-1133">Transmembrane helix</keyword>
<name>A0AAV4D1U4_9GAST</name>
<gene>
    <name evidence="3" type="ORF">PoB_006463300</name>
</gene>
<keyword evidence="4" id="KW-1185">Reference proteome</keyword>
<feature type="transmembrane region" description="Helical" evidence="2">
    <location>
        <begin position="410"/>
        <end position="432"/>
    </location>
</feature>
<keyword evidence="2" id="KW-0472">Membrane</keyword>
<feature type="compositionally biased region" description="Basic and acidic residues" evidence="1">
    <location>
        <begin position="269"/>
        <end position="281"/>
    </location>
</feature>
<dbReference type="EMBL" id="BLXT01007309">
    <property type="protein sequence ID" value="GFO38128.1"/>
    <property type="molecule type" value="Genomic_DNA"/>
</dbReference>
<reference evidence="3 4" key="1">
    <citation type="journal article" date="2021" name="Elife">
        <title>Chloroplast acquisition without the gene transfer in kleptoplastic sea slugs, Plakobranchus ocellatus.</title>
        <authorList>
            <person name="Maeda T."/>
            <person name="Takahashi S."/>
            <person name="Yoshida T."/>
            <person name="Shimamura S."/>
            <person name="Takaki Y."/>
            <person name="Nagai Y."/>
            <person name="Toyoda A."/>
            <person name="Suzuki Y."/>
            <person name="Arimoto A."/>
            <person name="Ishii H."/>
            <person name="Satoh N."/>
            <person name="Nishiyama T."/>
            <person name="Hasebe M."/>
            <person name="Maruyama T."/>
            <person name="Minagawa J."/>
            <person name="Obokata J."/>
            <person name="Shigenobu S."/>
        </authorList>
    </citation>
    <scope>NUCLEOTIDE SEQUENCE [LARGE SCALE GENOMIC DNA]</scope>
</reference>
<protein>
    <submittedName>
        <fullName evidence="3">Uncharacterized protein</fullName>
    </submittedName>
</protein>
<proteinExistence type="predicted"/>
<feature type="region of interest" description="Disordered" evidence="1">
    <location>
        <begin position="191"/>
        <end position="221"/>
    </location>
</feature>
<comment type="caution">
    <text evidence="3">The sequence shown here is derived from an EMBL/GenBank/DDBJ whole genome shotgun (WGS) entry which is preliminary data.</text>
</comment>
<evidence type="ECO:0000313" key="3">
    <source>
        <dbReference type="EMBL" id="GFO38128.1"/>
    </source>
</evidence>
<evidence type="ECO:0000256" key="1">
    <source>
        <dbReference type="SAM" id="MobiDB-lite"/>
    </source>
</evidence>